<sequence>MSLSHRQPWVEMEPDLLHSILNTHMFSPFLSTASSPQSSNPNSASSADSPAGGGGAGAAGGGAPASPPQSPNSQLTMSLLNNLIQMQGLENTIAQQQATTSSGSPSSSSNNPGSSTTTGSNSSSTSSSSSSYNPQALEQQIKLSQLQQLQQLQNQIFQQQIALISGQSPSMLPSSLLMDAARLVGSGSGGGGGAAVAGGGDQFTGLPTPGTCVLLTPAFLFLFCLVVVPSL</sequence>
<organism evidence="3 4">
    <name type="scientific">Hebeloma cylindrosporum</name>
    <dbReference type="NCBI Taxonomy" id="76867"/>
    <lineage>
        <taxon>Eukaryota</taxon>
        <taxon>Fungi</taxon>
        <taxon>Dikarya</taxon>
        <taxon>Basidiomycota</taxon>
        <taxon>Agaricomycotina</taxon>
        <taxon>Agaricomycetes</taxon>
        <taxon>Agaricomycetidae</taxon>
        <taxon>Agaricales</taxon>
        <taxon>Agaricineae</taxon>
        <taxon>Hymenogastraceae</taxon>
        <taxon>Hebeloma</taxon>
    </lineage>
</organism>
<dbReference type="STRING" id="686832.A0A0C3CSX6"/>
<dbReference type="Proteomes" id="UP000053424">
    <property type="component" value="Unassembled WGS sequence"/>
</dbReference>
<evidence type="ECO:0000313" key="3">
    <source>
        <dbReference type="EMBL" id="KIM47174.1"/>
    </source>
</evidence>
<feature type="compositionally biased region" description="Low complexity" evidence="1">
    <location>
        <begin position="33"/>
        <end position="50"/>
    </location>
</feature>
<keyword evidence="2" id="KW-0812">Transmembrane</keyword>
<evidence type="ECO:0000256" key="1">
    <source>
        <dbReference type="SAM" id="MobiDB-lite"/>
    </source>
</evidence>
<proteinExistence type="predicted"/>
<feature type="region of interest" description="Disordered" evidence="1">
    <location>
        <begin position="31"/>
        <end position="75"/>
    </location>
</feature>
<evidence type="ECO:0000313" key="4">
    <source>
        <dbReference type="Proteomes" id="UP000053424"/>
    </source>
</evidence>
<keyword evidence="2" id="KW-1133">Transmembrane helix</keyword>
<keyword evidence="4" id="KW-1185">Reference proteome</keyword>
<evidence type="ECO:0000256" key="2">
    <source>
        <dbReference type="SAM" id="Phobius"/>
    </source>
</evidence>
<feature type="region of interest" description="Disordered" evidence="1">
    <location>
        <begin position="95"/>
        <end position="133"/>
    </location>
</feature>
<feature type="transmembrane region" description="Helical" evidence="2">
    <location>
        <begin position="212"/>
        <end position="230"/>
    </location>
</feature>
<keyword evidence="2" id="KW-0472">Membrane</keyword>
<protein>
    <submittedName>
        <fullName evidence="3">Uncharacterized protein</fullName>
    </submittedName>
</protein>
<gene>
    <name evidence="3" type="ORF">M413DRAFT_270681</name>
</gene>
<reference evidence="4" key="2">
    <citation type="submission" date="2015-01" db="EMBL/GenBank/DDBJ databases">
        <title>Evolutionary Origins and Diversification of the Mycorrhizal Mutualists.</title>
        <authorList>
            <consortium name="DOE Joint Genome Institute"/>
            <consortium name="Mycorrhizal Genomics Consortium"/>
            <person name="Kohler A."/>
            <person name="Kuo A."/>
            <person name="Nagy L.G."/>
            <person name="Floudas D."/>
            <person name="Copeland A."/>
            <person name="Barry K.W."/>
            <person name="Cichocki N."/>
            <person name="Veneault-Fourrey C."/>
            <person name="LaButti K."/>
            <person name="Lindquist E.A."/>
            <person name="Lipzen A."/>
            <person name="Lundell T."/>
            <person name="Morin E."/>
            <person name="Murat C."/>
            <person name="Riley R."/>
            <person name="Ohm R."/>
            <person name="Sun H."/>
            <person name="Tunlid A."/>
            <person name="Henrissat B."/>
            <person name="Grigoriev I.V."/>
            <person name="Hibbett D.S."/>
            <person name="Martin F."/>
        </authorList>
    </citation>
    <scope>NUCLEOTIDE SEQUENCE [LARGE SCALE GENOMIC DNA]</scope>
    <source>
        <strain evidence="4">h7</strain>
    </source>
</reference>
<dbReference type="EMBL" id="KN831770">
    <property type="protein sequence ID" value="KIM47174.1"/>
    <property type="molecule type" value="Genomic_DNA"/>
</dbReference>
<feature type="compositionally biased region" description="Gly residues" evidence="1">
    <location>
        <begin position="51"/>
        <end position="63"/>
    </location>
</feature>
<reference evidence="3 4" key="1">
    <citation type="submission" date="2014-04" db="EMBL/GenBank/DDBJ databases">
        <authorList>
            <consortium name="DOE Joint Genome Institute"/>
            <person name="Kuo A."/>
            <person name="Gay G."/>
            <person name="Dore J."/>
            <person name="Kohler A."/>
            <person name="Nagy L.G."/>
            <person name="Floudas D."/>
            <person name="Copeland A."/>
            <person name="Barry K.W."/>
            <person name="Cichocki N."/>
            <person name="Veneault-Fourrey C."/>
            <person name="LaButti K."/>
            <person name="Lindquist E.A."/>
            <person name="Lipzen A."/>
            <person name="Lundell T."/>
            <person name="Morin E."/>
            <person name="Murat C."/>
            <person name="Sun H."/>
            <person name="Tunlid A."/>
            <person name="Henrissat B."/>
            <person name="Grigoriev I.V."/>
            <person name="Hibbett D.S."/>
            <person name="Martin F."/>
            <person name="Nordberg H.P."/>
            <person name="Cantor M.N."/>
            <person name="Hua S.X."/>
        </authorList>
    </citation>
    <scope>NUCLEOTIDE SEQUENCE [LARGE SCALE GENOMIC DNA]</scope>
    <source>
        <strain evidence="4">h7</strain>
    </source>
</reference>
<accession>A0A0C3CSX6</accession>
<dbReference type="HOGENOM" id="CLU_1199949_0_0_1"/>
<feature type="compositionally biased region" description="Low complexity" evidence="1">
    <location>
        <begin position="99"/>
        <end position="133"/>
    </location>
</feature>
<name>A0A0C3CSX6_HEBCY</name>
<dbReference type="AlphaFoldDB" id="A0A0C3CSX6"/>